<dbReference type="GO" id="GO:0005777">
    <property type="term" value="C:peroxisome"/>
    <property type="evidence" value="ECO:0007669"/>
    <property type="project" value="UniProtKB-SubCell"/>
</dbReference>
<gene>
    <name evidence="4" type="ORF">UFOPK3564_00723</name>
</gene>
<dbReference type="Gene3D" id="1.10.12.10">
    <property type="entry name" value="Lyase 2-enoyl-coa Hydratase, Chain A, domain 2"/>
    <property type="match status" value="1"/>
</dbReference>
<evidence type="ECO:0000256" key="2">
    <source>
        <dbReference type="ARBA" id="ARBA00023140"/>
    </source>
</evidence>
<keyword evidence="2" id="KW-0576">Peroxisome</keyword>
<dbReference type="EMBL" id="CAFBMK010000027">
    <property type="protein sequence ID" value="CAB4903426.1"/>
    <property type="molecule type" value="Genomic_DNA"/>
</dbReference>
<keyword evidence="3" id="KW-0413">Isomerase</keyword>
<dbReference type="GO" id="GO:0004165">
    <property type="term" value="F:delta(3)-delta(2)-enoyl-CoA isomerase activity"/>
    <property type="evidence" value="ECO:0007669"/>
    <property type="project" value="UniProtKB-ARBA"/>
</dbReference>
<dbReference type="InterPro" id="IPR051053">
    <property type="entry name" value="ECH/Chromodomain_protein"/>
</dbReference>
<evidence type="ECO:0000313" key="4">
    <source>
        <dbReference type="EMBL" id="CAB4903426.1"/>
    </source>
</evidence>
<reference evidence="4" key="1">
    <citation type="submission" date="2020-05" db="EMBL/GenBank/DDBJ databases">
        <authorList>
            <person name="Chiriac C."/>
            <person name="Salcher M."/>
            <person name="Ghai R."/>
            <person name="Kavagutti S V."/>
        </authorList>
    </citation>
    <scope>NUCLEOTIDE SEQUENCE</scope>
</reference>
<dbReference type="PANTHER" id="PTHR43684">
    <property type="match status" value="1"/>
</dbReference>
<dbReference type="InterPro" id="IPR001753">
    <property type="entry name" value="Enoyl-CoA_hydra/iso"/>
</dbReference>
<dbReference type="AlphaFoldDB" id="A0A6J7G8E0"/>
<comment type="subcellular location">
    <subcellularLocation>
        <location evidence="1">Peroxisome</location>
    </subcellularLocation>
</comment>
<evidence type="ECO:0000256" key="3">
    <source>
        <dbReference type="ARBA" id="ARBA00023235"/>
    </source>
</evidence>
<name>A0A6J7G8E0_9ZZZZ</name>
<dbReference type="InterPro" id="IPR014748">
    <property type="entry name" value="Enoyl-CoA_hydra_C"/>
</dbReference>
<organism evidence="4">
    <name type="scientific">freshwater metagenome</name>
    <dbReference type="NCBI Taxonomy" id="449393"/>
    <lineage>
        <taxon>unclassified sequences</taxon>
        <taxon>metagenomes</taxon>
        <taxon>ecological metagenomes</taxon>
    </lineage>
</organism>
<dbReference type="PANTHER" id="PTHR43684:SF1">
    <property type="entry name" value="ENOYL-COA DELTA ISOMERASE 2"/>
    <property type="match status" value="1"/>
</dbReference>
<sequence>MSAAERTLLLEVEGGVATLTLNRPEAGNQFETAMAADLLAAAEEVAGRDDVRVVVLRGAGKAFCFGGDVAFMAGSDDPRATLDVMSEQLHAAVLALSSGDAPIVAVVQGPAMGVGLSLVAIADVVLAGASAKFMAGYSNVGLTPDGGMTWTLPRKVGIARATDMLLRNPTLDAEAAREAGIVTEVLADDELQDRATKVVGQLAQGPTQALGAIRRLLQGSLGATLGEQLDAERASLLGRVASDEAREGMTAFAERRRPSFAGDPAEAGR</sequence>
<dbReference type="Gene3D" id="3.90.226.10">
    <property type="entry name" value="2-enoyl-CoA Hydratase, Chain A, domain 1"/>
    <property type="match status" value="1"/>
</dbReference>
<dbReference type="Pfam" id="PF00378">
    <property type="entry name" value="ECH_1"/>
    <property type="match status" value="1"/>
</dbReference>
<proteinExistence type="predicted"/>
<accession>A0A6J7G8E0</accession>
<dbReference type="InterPro" id="IPR029045">
    <property type="entry name" value="ClpP/crotonase-like_dom_sf"/>
</dbReference>
<dbReference type="CDD" id="cd06558">
    <property type="entry name" value="crotonase-like"/>
    <property type="match status" value="1"/>
</dbReference>
<protein>
    <submittedName>
        <fullName evidence="4">Unannotated protein</fullName>
    </submittedName>
</protein>
<dbReference type="SUPFAM" id="SSF52096">
    <property type="entry name" value="ClpP/crotonase"/>
    <property type="match status" value="1"/>
</dbReference>
<evidence type="ECO:0000256" key="1">
    <source>
        <dbReference type="ARBA" id="ARBA00004275"/>
    </source>
</evidence>